<feature type="non-terminal residue" evidence="2">
    <location>
        <position position="70"/>
    </location>
</feature>
<gene>
    <name evidence="2" type="ORF">pdam_00012458</name>
</gene>
<keyword evidence="1" id="KW-1133">Transmembrane helix</keyword>
<dbReference type="EMBL" id="RCHS01003951">
    <property type="protein sequence ID" value="RMX38727.1"/>
    <property type="molecule type" value="Genomic_DNA"/>
</dbReference>
<evidence type="ECO:0000313" key="3">
    <source>
        <dbReference type="Proteomes" id="UP000275408"/>
    </source>
</evidence>
<keyword evidence="3" id="KW-1185">Reference proteome</keyword>
<name>A0A3M6TBE4_POCDA</name>
<reference evidence="2 3" key="1">
    <citation type="journal article" date="2018" name="Sci. Rep.">
        <title>Comparative analysis of the Pocillopora damicornis genome highlights role of immune system in coral evolution.</title>
        <authorList>
            <person name="Cunning R."/>
            <person name="Bay R.A."/>
            <person name="Gillette P."/>
            <person name="Baker A.C."/>
            <person name="Traylor-Knowles N."/>
        </authorList>
    </citation>
    <scope>NUCLEOTIDE SEQUENCE [LARGE SCALE GENOMIC DNA]</scope>
    <source>
        <strain evidence="2">RSMAS</strain>
        <tissue evidence="2">Whole animal</tissue>
    </source>
</reference>
<comment type="caution">
    <text evidence="2">The sequence shown here is derived from an EMBL/GenBank/DDBJ whole genome shotgun (WGS) entry which is preliminary data.</text>
</comment>
<protein>
    <submittedName>
        <fullName evidence="2">Uncharacterized protein</fullName>
    </submittedName>
</protein>
<accession>A0A3M6TBE4</accession>
<evidence type="ECO:0000313" key="2">
    <source>
        <dbReference type="EMBL" id="RMX38727.1"/>
    </source>
</evidence>
<feature type="transmembrane region" description="Helical" evidence="1">
    <location>
        <begin position="6"/>
        <end position="27"/>
    </location>
</feature>
<keyword evidence="1" id="KW-0812">Transmembrane</keyword>
<keyword evidence="1" id="KW-0472">Membrane</keyword>
<evidence type="ECO:0000256" key="1">
    <source>
        <dbReference type="SAM" id="Phobius"/>
    </source>
</evidence>
<dbReference type="AlphaFoldDB" id="A0A3M6TBE4"/>
<proteinExistence type="predicted"/>
<dbReference type="Proteomes" id="UP000275408">
    <property type="component" value="Unassembled WGS sequence"/>
</dbReference>
<sequence length="70" mass="7957">MLLSAPESIIVVIVIRLGSLHLLVIFLQSSKIFTRFNKLSFLHAFADIPVNKRAFSKHQIELVIQTSPRL</sequence>
<organism evidence="2 3">
    <name type="scientific">Pocillopora damicornis</name>
    <name type="common">Cauliflower coral</name>
    <name type="synonym">Millepora damicornis</name>
    <dbReference type="NCBI Taxonomy" id="46731"/>
    <lineage>
        <taxon>Eukaryota</taxon>
        <taxon>Metazoa</taxon>
        <taxon>Cnidaria</taxon>
        <taxon>Anthozoa</taxon>
        <taxon>Hexacorallia</taxon>
        <taxon>Scleractinia</taxon>
        <taxon>Astrocoeniina</taxon>
        <taxon>Pocilloporidae</taxon>
        <taxon>Pocillopora</taxon>
    </lineage>
</organism>